<protein>
    <submittedName>
        <fullName evidence="2">Uroporphyrinogen decarboxylase (URO-D)</fullName>
    </submittedName>
</protein>
<evidence type="ECO:0000313" key="2">
    <source>
        <dbReference type="EMBL" id="KPU44412.1"/>
    </source>
</evidence>
<dbReference type="EMBL" id="LKET01000031">
    <property type="protein sequence ID" value="KPU44412.1"/>
    <property type="molecule type" value="Genomic_DNA"/>
</dbReference>
<dbReference type="PATRIC" id="fig|36849.3.peg.2146"/>
<evidence type="ECO:0000259" key="1">
    <source>
        <dbReference type="Pfam" id="PF01208"/>
    </source>
</evidence>
<dbReference type="AlphaFoldDB" id="A0A0P9AG82"/>
<dbReference type="RefSeq" id="WP_054875083.1">
    <property type="nucleotide sequence ID" value="NZ_LKET01000031.1"/>
</dbReference>
<dbReference type="OrthoDB" id="9815759at2"/>
<gene>
    <name evidence="2" type="ORF">OXPF_20310</name>
</gene>
<reference evidence="2 3" key="1">
    <citation type="submission" date="2015-09" db="EMBL/GenBank/DDBJ databases">
        <title>Genome sequence of Oxobacter pfennigii DSM 3222.</title>
        <authorList>
            <person name="Poehlein A."/>
            <person name="Bengelsdorf F.R."/>
            <person name="Schiel-Bengelsdorf B."/>
            <person name="Duerre P."/>
            <person name="Daniel R."/>
        </authorList>
    </citation>
    <scope>NUCLEOTIDE SEQUENCE [LARGE SCALE GENOMIC DNA]</scope>
    <source>
        <strain evidence="2 3">DSM 3222</strain>
    </source>
</reference>
<proteinExistence type="predicted"/>
<dbReference type="Proteomes" id="UP000050326">
    <property type="component" value="Unassembled WGS sequence"/>
</dbReference>
<comment type="caution">
    <text evidence="2">The sequence shown here is derived from an EMBL/GenBank/DDBJ whole genome shotgun (WGS) entry which is preliminary data.</text>
</comment>
<organism evidence="2 3">
    <name type="scientific">Oxobacter pfennigii</name>
    <dbReference type="NCBI Taxonomy" id="36849"/>
    <lineage>
        <taxon>Bacteria</taxon>
        <taxon>Bacillati</taxon>
        <taxon>Bacillota</taxon>
        <taxon>Clostridia</taxon>
        <taxon>Eubacteriales</taxon>
        <taxon>Clostridiaceae</taxon>
        <taxon>Oxobacter</taxon>
    </lineage>
</organism>
<accession>A0A0P9AG82</accession>
<dbReference type="InterPro" id="IPR038071">
    <property type="entry name" value="UROD/MetE-like_sf"/>
</dbReference>
<dbReference type="Pfam" id="PF01208">
    <property type="entry name" value="URO-D"/>
    <property type="match status" value="1"/>
</dbReference>
<evidence type="ECO:0000313" key="3">
    <source>
        <dbReference type="Proteomes" id="UP000050326"/>
    </source>
</evidence>
<keyword evidence="3" id="KW-1185">Reference proteome</keyword>
<dbReference type="STRING" id="36849.OXPF_20310"/>
<dbReference type="SUPFAM" id="SSF51726">
    <property type="entry name" value="UROD/MetE-like"/>
    <property type="match status" value="1"/>
</dbReference>
<sequence length="346" mass="40377">MSETKSENKPQLRTLPSFFPKLDLDYPITPKENMKMVFDRKKPMWVPNMNTEKALVLCPHDNDRPFFTDSGKDWFGVDWTFVPVAGGQMVTPNTFILNDLLEWEEKFIFPDLDSMDFTPLREEAAANIDPDIVNFYLMQDGLFERLLSLCTAEEVFCFLAEEEESAIKFFNAMADYKIKLMDKVIKEWAPFDVFINSDDWGTQISTFISPEMYAKYIFEPMKRIVDFAHQKGKYMNFHSCGKIETLIPQIVKLNPDMWEAQPMNDLFRLRKEYGRQLPIQIGMDAEVINKPGITDEELKAYVHEYVDKYAGNGGLLATYMTRDPHTHEVIAKELLEYSLNYYNSRS</sequence>
<dbReference type="GO" id="GO:0006779">
    <property type="term" value="P:porphyrin-containing compound biosynthetic process"/>
    <property type="evidence" value="ECO:0007669"/>
    <property type="project" value="InterPro"/>
</dbReference>
<dbReference type="Gene3D" id="3.20.20.210">
    <property type="match status" value="1"/>
</dbReference>
<dbReference type="InterPro" id="IPR000257">
    <property type="entry name" value="Uroporphyrinogen_deCOase"/>
</dbReference>
<feature type="domain" description="Uroporphyrinogen decarboxylase (URO-D)" evidence="1">
    <location>
        <begin position="151"/>
        <end position="312"/>
    </location>
</feature>
<name>A0A0P9AG82_9CLOT</name>
<dbReference type="GO" id="GO:0004853">
    <property type="term" value="F:uroporphyrinogen decarboxylase activity"/>
    <property type="evidence" value="ECO:0007669"/>
    <property type="project" value="InterPro"/>
</dbReference>